<dbReference type="AlphaFoldDB" id="A0A420HH32"/>
<organism evidence="2 3">
    <name type="scientific">Erysiphe neolycopersici</name>
    <dbReference type="NCBI Taxonomy" id="212602"/>
    <lineage>
        <taxon>Eukaryota</taxon>
        <taxon>Fungi</taxon>
        <taxon>Dikarya</taxon>
        <taxon>Ascomycota</taxon>
        <taxon>Pezizomycotina</taxon>
        <taxon>Leotiomycetes</taxon>
        <taxon>Erysiphales</taxon>
        <taxon>Erysiphaceae</taxon>
        <taxon>Erysiphe</taxon>
    </lineage>
</organism>
<reference evidence="2 3" key="1">
    <citation type="journal article" date="2018" name="BMC Genomics">
        <title>Comparative genome analyses reveal sequence features reflecting distinct modes of host-adaptation between dicot and monocot powdery mildew.</title>
        <authorList>
            <person name="Wu Y."/>
            <person name="Ma X."/>
            <person name="Pan Z."/>
            <person name="Kale S.D."/>
            <person name="Song Y."/>
            <person name="King H."/>
            <person name="Zhang Q."/>
            <person name="Presley C."/>
            <person name="Deng X."/>
            <person name="Wei C.I."/>
            <person name="Xiao S."/>
        </authorList>
    </citation>
    <scope>NUCLEOTIDE SEQUENCE [LARGE SCALE GENOMIC DNA]</scope>
    <source>
        <strain evidence="2">UMSG2</strain>
    </source>
</reference>
<keyword evidence="3" id="KW-1185">Reference proteome</keyword>
<gene>
    <name evidence="2" type="ORF">OnM2_079018</name>
</gene>
<evidence type="ECO:0000313" key="2">
    <source>
        <dbReference type="EMBL" id="RKF56659.1"/>
    </source>
</evidence>
<feature type="region of interest" description="Disordered" evidence="1">
    <location>
        <begin position="44"/>
        <end position="75"/>
    </location>
</feature>
<evidence type="ECO:0000256" key="1">
    <source>
        <dbReference type="SAM" id="MobiDB-lite"/>
    </source>
</evidence>
<proteinExistence type="predicted"/>
<comment type="caution">
    <text evidence="2">The sequence shown here is derived from an EMBL/GenBank/DDBJ whole genome shotgun (WGS) entry which is preliminary data.</text>
</comment>
<name>A0A420HH32_9PEZI</name>
<sequence>MLHSYPLDVFKNIKDNLLGSRKRYQYNRYRDSFWMDNEFKIRDEDTSSNRPQRENLHDLVEKPESGETTGNSRKGKYLEKINTLITLQHASGD</sequence>
<evidence type="ECO:0000313" key="3">
    <source>
        <dbReference type="Proteomes" id="UP000286134"/>
    </source>
</evidence>
<dbReference type="Proteomes" id="UP000286134">
    <property type="component" value="Unassembled WGS sequence"/>
</dbReference>
<accession>A0A420HH32</accession>
<dbReference type="EMBL" id="MCFK01007999">
    <property type="protein sequence ID" value="RKF56659.1"/>
    <property type="molecule type" value="Genomic_DNA"/>
</dbReference>
<feature type="compositionally biased region" description="Basic and acidic residues" evidence="1">
    <location>
        <begin position="44"/>
        <end position="65"/>
    </location>
</feature>
<protein>
    <submittedName>
        <fullName evidence="2">Uncharacterized protein</fullName>
    </submittedName>
</protein>